<dbReference type="RefSeq" id="WP_390199439.1">
    <property type="nucleotide sequence ID" value="NZ_JBHSDV010000003.1"/>
</dbReference>
<proteinExistence type="predicted"/>
<comment type="caution">
    <text evidence="1">The sequence shown here is derived from an EMBL/GenBank/DDBJ whole genome shotgun (WGS) entry which is preliminary data.</text>
</comment>
<evidence type="ECO:0000313" key="1">
    <source>
        <dbReference type="EMBL" id="MFC4388435.1"/>
    </source>
</evidence>
<dbReference type="Gene3D" id="3.30.1340.10">
    <property type="entry name" value="HPr-like"/>
    <property type="match status" value="1"/>
</dbReference>
<name>A0ABV8VZF1_9BACI</name>
<reference evidence="2" key="1">
    <citation type="journal article" date="2019" name="Int. J. Syst. Evol. Microbiol.">
        <title>The Global Catalogue of Microorganisms (GCM) 10K type strain sequencing project: providing services to taxonomists for standard genome sequencing and annotation.</title>
        <authorList>
            <consortium name="The Broad Institute Genomics Platform"/>
            <consortium name="The Broad Institute Genome Sequencing Center for Infectious Disease"/>
            <person name="Wu L."/>
            <person name="Ma J."/>
        </authorList>
    </citation>
    <scope>NUCLEOTIDE SEQUENCE [LARGE SCALE GENOMIC DNA]</scope>
    <source>
        <strain evidence="2">KACC 14058</strain>
    </source>
</reference>
<gene>
    <name evidence="1" type="ORF">ACFOZ1_11555</name>
</gene>
<dbReference type="InterPro" id="IPR035895">
    <property type="entry name" value="HPr-like_sf"/>
</dbReference>
<keyword evidence="2" id="KW-1185">Reference proteome</keyword>
<protein>
    <submittedName>
        <fullName evidence="1">HPr family phosphocarrier protein</fullName>
    </submittedName>
</protein>
<organism evidence="1 2">
    <name type="scientific">Gracilibacillus marinus</name>
    <dbReference type="NCBI Taxonomy" id="630535"/>
    <lineage>
        <taxon>Bacteria</taxon>
        <taxon>Bacillati</taxon>
        <taxon>Bacillota</taxon>
        <taxon>Bacilli</taxon>
        <taxon>Bacillales</taxon>
        <taxon>Bacillaceae</taxon>
        <taxon>Gracilibacillus</taxon>
    </lineage>
</organism>
<sequence>MKQITSKKITLKQQLTINECLSIHLLQKEYKGTIYILHNHETIKTTKLPTLVTFSLLTTANSEITVIVEGLDAETTLENVCELFNQQDLLQAQ</sequence>
<dbReference type="EMBL" id="JBHSDV010000003">
    <property type="protein sequence ID" value="MFC4388435.1"/>
    <property type="molecule type" value="Genomic_DNA"/>
</dbReference>
<dbReference type="Proteomes" id="UP001595880">
    <property type="component" value="Unassembled WGS sequence"/>
</dbReference>
<evidence type="ECO:0000313" key="2">
    <source>
        <dbReference type="Proteomes" id="UP001595880"/>
    </source>
</evidence>
<accession>A0ABV8VZF1</accession>